<dbReference type="Proteomes" id="UP000298860">
    <property type="component" value="Unassembled WGS sequence"/>
</dbReference>
<dbReference type="EMBL" id="BJFL01000025">
    <property type="protein sequence ID" value="GDY32545.1"/>
    <property type="molecule type" value="Genomic_DNA"/>
</dbReference>
<feature type="transmembrane region" description="Helical" evidence="9">
    <location>
        <begin position="160"/>
        <end position="179"/>
    </location>
</feature>
<accession>A0A4D4J6Z5</accession>
<evidence type="ECO:0000256" key="9">
    <source>
        <dbReference type="SAM" id="Phobius"/>
    </source>
</evidence>
<evidence type="ECO:0000256" key="2">
    <source>
        <dbReference type="ARBA" id="ARBA00022475"/>
    </source>
</evidence>
<feature type="transmembrane region" description="Helical" evidence="9">
    <location>
        <begin position="52"/>
        <end position="71"/>
    </location>
</feature>
<evidence type="ECO:0000256" key="8">
    <source>
        <dbReference type="SAM" id="MobiDB-lite"/>
    </source>
</evidence>
<evidence type="ECO:0000259" key="10">
    <source>
        <dbReference type="Pfam" id="PF18967"/>
    </source>
</evidence>
<dbReference type="GO" id="GO:0051607">
    <property type="term" value="P:defense response to virus"/>
    <property type="evidence" value="ECO:0007669"/>
    <property type="project" value="UniProtKB-KW"/>
</dbReference>
<dbReference type="RefSeq" id="WP_192909656.1">
    <property type="nucleotide sequence ID" value="NZ_BJFL01000025.1"/>
</dbReference>
<feature type="region of interest" description="Disordered" evidence="8">
    <location>
        <begin position="1"/>
        <end position="26"/>
    </location>
</feature>
<dbReference type="GO" id="GO:0005886">
    <property type="term" value="C:plasma membrane"/>
    <property type="evidence" value="ECO:0007669"/>
    <property type="project" value="UniProtKB-SubCell"/>
</dbReference>
<feature type="transmembrane region" description="Helical" evidence="9">
    <location>
        <begin position="77"/>
        <end position="98"/>
    </location>
</feature>
<dbReference type="Pfam" id="PF18967">
    <property type="entry name" value="PycTM"/>
    <property type="match status" value="1"/>
</dbReference>
<evidence type="ECO:0000256" key="1">
    <source>
        <dbReference type="ARBA" id="ARBA00004236"/>
    </source>
</evidence>
<evidence type="ECO:0000313" key="11">
    <source>
        <dbReference type="EMBL" id="GDY32545.1"/>
    </source>
</evidence>
<keyword evidence="3 9" id="KW-0812">Transmembrane</keyword>
<evidence type="ECO:0000256" key="6">
    <source>
        <dbReference type="ARBA" id="ARBA00023118"/>
    </source>
</evidence>
<evidence type="ECO:0000256" key="7">
    <source>
        <dbReference type="ARBA" id="ARBA00023136"/>
    </source>
</evidence>
<keyword evidence="6" id="KW-0051">Antiviral defense</keyword>
<comment type="subcellular location">
    <subcellularLocation>
        <location evidence="1">Cell membrane</location>
    </subcellularLocation>
</comment>
<dbReference type="GO" id="GO:0000166">
    <property type="term" value="F:nucleotide binding"/>
    <property type="evidence" value="ECO:0007669"/>
    <property type="project" value="UniProtKB-KW"/>
</dbReference>
<feature type="compositionally biased region" description="Low complexity" evidence="8">
    <location>
        <begin position="14"/>
        <end position="26"/>
    </location>
</feature>
<sequence length="180" mass="18954">MPHRSTQHTVPQQRLSPSSRPAPDRPAAAVTRVAQRLLHEARDELGRADRKAFATLGVLIAALELALGAALRDGAAVALWAWCSGLSLCAVAAVLLLLAACPRLGGRSGEGHLRYFGDVAAVRDAAELGQRLGRAAEHPEGPLLGELSAISRIVTTKYRLTRYGILCTIAGAILLVASVL</sequence>
<keyword evidence="2" id="KW-1003">Cell membrane</keyword>
<keyword evidence="4" id="KW-0547">Nucleotide-binding</keyword>
<name>A0A4D4J6Z5_9PSEU</name>
<keyword evidence="12" id="KW-1185">Reference proteome</keyword>
<evidence type="ECO:0000256" key="5">
    <source>
        <dbReference type="ARBA" id="ARBA00022989"/>
    </source>
</evidence>
<protein>
    <recommendedName>
        <fullName evidence="10">Pycsar effector protein domain-containing protein</fullName>
    </recommendedName>
</protein>
<dbReference type="AlphaFoldDB" id="A0A4D4J6Z5"/>
<organism evidence="11 12">
    <name type="scientific">Gandjariella thermophila</name>
    <dbReference type="NCBI Taxonomy" id="1931992"/>
    <lineage>
        <taxon>Bacteria</taxon>
        <taxon>Bacillati</taxon>
        <taxon>Actinomycetota</taxon>
        <taxon>Actinomycetes</taxon>
        <taxon>Pseudonocardiales</taxon>
        <taxon>Pseudonocardiaceae</taxon>
        <taxon>Gandjariella</taxon>
    </lineage>
</organism>
<evidence type="ECO:0000256" key="4">
    <source>
        <dbReference type="ARBA" id="ARBA00022741"/>
    </source>
</evidence>
<evidence type="ECO:0000313" key="12">
    <source>
        <dbReference type="Proteomes" id="UP000298860"/>
    </source>
</evidence>
<keyword evidence="7 9" id="KW-0472">Membrane</keyword>
<keyword evidence="5 9" id="KW-1133">Transmembrane helix</keyword>
<dbReference type="InterPro" id="IPR043760">
    <property type="entry name" value="PycTM_dom"/>
</dbReference>
<comment type="caution">
    <text evidence="11">The sequence shown here is derived from an EMBL/GenBank/DDBJ whole genome shotgun (WGS) entry which is preliminary data.</text>
</comment>
<reference evidence="12" key="1">
    <citation type="submission" date="2019-04" db="EMBL/GenBank/DDBJ databases">
        <title>Draft genome sequence of Pseudonocardiaceae bacterium SL3-2-4.</title>
        <authorList>
            <person name="Ningsih F."/>
            <person name="Yokota A."/>
            <person name="Sakai Y."/>
            <person name="Nanatani K."/>
            <person name="Yabe S."/>
            <person name="Oetari A."/>
            <person name="Sjamsuridzal W."/>
        </authorList>
    </citation>
    <scope>NUCLEOTIDE SEQUENCE [LARGE SCALE GENOMIC DNA]</scope>
    <source>
        <strain evidence="12">SL3-2-4</strain>
    </source>
</reference>
<gene>
    <name evidence="11" type="ORF">GTS_41780</name>
</gene>
<feature type="domain" description="Pycsar effector protein" evidence="10">
    <location>
        <begin position="34"/>
        <end position="178"/>
    </location>
</feature>
<evidence type="ECO:0000256" key="3">
    <source>
        <dbReference type="ARBA" id="ARBA00022692"/>
    </source>
</evidence>
<proteinExistence type="predicted"/>